<reference evidence="2 3" key="1">
    <citation type="submission" date="2021-01" db="EMBL/GenBank/DDBJ databases">
        <title>Whole genome shotgun sequence of Planobispora longispora NBRC 13918.</title>
        <authorList>
            <person name="Komaki H."/>
            <person name="Tamura T."/>
        </authorList>
    </citation>
    <scope>NUCLEOTIDE SEQUENCE [LARGE SCALE GENOMIC DNA]</scope>
    <source>
        <strain evidence="2 3">NBRC 13918</strain>
    </source>
</reference>
<protein>
    <recommendedName>
        <fullName evidence="4">Secreted protein</fullName>
    </recommendedName>
</protein>
<sequence>MSRKVKLATTAIIALAATITPVSASAADAKIIPRAEVVVYDKSHVCGMDEMDYVSGGPGPKSITLTRSATAESSWSAEVSVSKSVVDAGVGYNTKRAWTITQSATYNVPKRKYGSITSFPYYEVSYFNVRLWPSGHHLGKGYAMKPIGACFVRRSW</sequence>
<feature type="chain" id="PRO_5035240648" description="Secreted protein" evidence="1">
    <location>
        <begin position="27"/>
        <end position="156"/>
    </location>
</feature>
<dbReference type="AlphaFoldDB" id="A0A8J3RJZ9"/>
<accession>A0A8J3RJZ9</accession>
<evidence type="ECO:0000313" key="3">
    <source>
        <dbReference type="Proteomes" id="UP000616724"/>
    </source>
</evidence>
<proteinExistence type="predicted"/>
<evidence type="ECO:0000256" key="1">
    <source>
        <dbReference type="SAM" id="SignalP"/>
    </source>
</evidence>
<dbReference type="Proteomes" id="UP000616724">
    <property type="component" value="Unassembled WGS sequence"/>
</dbReference>
<dbReference type="RefSeq" id="WP_203890897.1">
    <property type="nucleotide sequence ID" value="NZ_BOOH01000019.1"/>
</dbReference>
<gene>
    <name evidence="2" type="ORF">Plo01_27340</name>
</gene>
<comment type="caution">
    <text evidence="2">The sequence shown here is derived from an EMBL/GenBank/DDBJ whole genome shotgun (WGS) entry which is preliminary data.</text>
</comment>
<feature type="signal peptide" evidence="1">
    <location>
        <begin position="1"/>
        <end position="26"/>
    </location>
</feature>
<dbReference type="EMBL" id="BOOH01000019">
    <property type="protein sequence ID" value="GIH76305.1"/>
    <property type="molecule type" value="Genomic_DNA"/>
</dbReference>
<evidence type="ECO:0000313" key="2">
    <source>
        <dbReference type="EMBL" id="GIH76305.1"/>
    </source>
</evidence>
<name>A0A8J3RJZ9_9ACTN</name>
<evidence type="ECO:0008006" key="4">
    <source>
        <dbReference type="Google" id="ProtNLM"/>
    </source>
</evidence>
<organism evidence="2 3">
    <name type="scientific">Planobispora longispora</name>
    <dbReference type="NCBI Taxonomy" id="28887"/>
    <lineage>
        <taxon>Bacteria</taxon>
        <taxon>Bacillati</taxon>
        <taxon>Actinomycetota</taxon>
        <taxon>Actinomycetes</taxon>
        <taxon>Streptosporangiales</taxon>
        <taxon>Streptosporangiaceae</taxon>
        <taxon>Planobispora</taxon>
    </lineage>
</organism>
<keyword evidence="3" id="KW-1185">Reference proteome</keyword>
<keyword evidence="1" id="KW-0732">Signal</keyword>